<proteinExistence type="predicted"/>
<accession>A0A6B3LEA9</accession>
<dbReference type="Gene3D" id="3.30.70.1290">
    <property type="entry name" value="Transposase IS200-like"/>
    <property type="match status" value="1"/>
</dbReference>
<dbReference type="KEGG" id="soa:G3M56_002140"/>
<dbReference type="RefSeq" id="WP_164365186.1">
    <property type="nucleotide sequence ID" value="NZ_CP066776.1"/>
</dbReference>
<feature type="domain" description="Transposase IS200-like" evidence="1">
    <location>
        <begin position="23"/>
        <end position="179"/>
    </location>
</feature>
<keyword evidence="3" id="KW-1185">Reference proteome</keyword>
<dbReference type="Proteomes" id="UP000475117">
    <property type="component" value="Chromosome"/>
</dbReference>
<dbReference type="SMART" id="SM01321">
    <property type="entry name" value="Y1_Tnp"/>
    <property type="match status" value="1"/>
</dbReference>
<dbReference type="PANTHER" id="PTHR36966">
    <property type="entry name" value="REP-ASSOCIATED TYROSINE TRANSPOSASE"/>
    <property type="match status" value="1"/>
</dbReference>
<organism evidence="2 3">
    <name type="scientific">Sulfuriroseicoccus oceanibius</name>
    <dbReference type="NCBI Taxonomy" id="2707525"/>
    <lineage>
        <taxon>Bacteria</taxon>
        <taxon>Pseudomonadati</taxon>
        <taxon>Verrucomicrobiota</taxon>
        <taxon>Verrucomicrobiia</taxon>
        <taxon>Verrucomicrobiales</taxon>
        <taxon>Verrucomicrobiaceae</taxon>
        <taxon>Sulfuriroseicoccus</taxon>
    </lineage>
</organism>
<protein>
    <submittedName>
        <fullName evidence="2">Transposase</fullName>
    </submittedName>
</protein>
<evidence type="ECO:0000259" key="1">
    <source>
        <dbReference type="SMART" id="SM01321"/>
    </source>
</evidence>
<dbReference type="PANTHER" id="PTHR36966:SF1">
    <property type="entry name" value="REP-ASSOCIATED TYROSINE TRANSPOSASE"/>
    <property type="match status" value="1"/>
</dbReference>
<evidence type="ECO:0000313" key="2">
    <source>
        <dbReference type="EMBL" id="QQL45413.1"/>
    </source>
</evidence>
<sequence>MSDFLDWKVDINRHGRDIPHWQQGEAIQFVTFRLADSMPQRVLRRWCDQRKLWMEKNPEPWDEATRRTYHSLFTQEMERYLDAGMGSCLLRERENRDVLEVVFRRDDQRRAIFYSWVIMPNHVRVLFSPLGDMGRLLKTWKGVSARRIGRGGIWQKHYRDTIIRDRGHFACVVKYIRRNPENLNPNDFSLWESDRAREVS</sequence>
<dbReference type="GO" id="GO:0043565">
    <property type="term" value="F:sequence-specific DNA binding"/>
    <property type="evidence" value="ECO:0007669"/>
    <property type="project" value="TreeGrafter"/>
</dbReference>
<dbReference type="SUPFAM" id="SSF143422">
    <property type="entry name" value="Transposase IS200-like"/>
    <property type="match status" value="1"/>
</dbReference>
<dbReference type="InterPro" id="IPR002686">
    <property type="entry name" value="Transposase_17"/>
</dbReference>
<dbReference type="AlphaFoldDB" id="A0A6B3LEA9"/>
<dbReference type="InterPro" id="IPR052715">
    <property type="entry name" value="RAYT_transposase"/>
</dbReference>
<dbReference type="GO" id="GO:0006313">
    <property type="term" value="P:DNA transposition"/>
    <property type="evidence" value="ECO:0007669"/>
    <property type="project" value="InterPro"/>
</dbReference>
<gene>
    <name evidence="2" type="ORF">G3M56_002140</name>
</gene>
<evidence type="ECO:0000313" key="3">
    <source>
        <dbReference type="Proteomes" id="UP000475117"/>
    </source>
</evidence>
<dbReference type="GO" id="GO:0004803">
    <property type="term" value="F:transposase activity"/>
    <property type="evidence" value="ECO:0007669"/>
    <property type="project" value="InterPro"/>
</dbReference>
<dbReference type="EMBL" id="CP066776">
    <property type="protein sequence ID" value="QQL45413.1"/>
    <property type="molecule type" value="Genomic_DNA"/>
</dbReference>
<reference evidence="2 3" key="1">
    <citation type="submission" date="2020-12" db="EMBL/GenBank/DDBJ databases">
        <title>Sulforoseuscoccus oceanibium gen. nov., sp. nov., a representative of the phylum Verrucomicrobia with special cytoplasmic membrane, and proposal of Sulforoseuscoccusaceae fam. nov.</title>
        <authorList>
            <person name="Xi F."/>
        </authorList>
    </citation>
    <scope>NUCLEOTIDE SEQUENCE [LARGE SCALE GENOMIC DNA]</scope>
    <source>
        <strain evidence="2 3">T37</strain>
    </source>
</reference>
<name>A0A6B3LEA9_9BACT</name>
<dbReference type="InterPro" id="IPR036515">
    <property type="entry name" value="Transposase_17_sf"/>
</dbReference>